<dbReference type="Proteomes" id="UP000682733">
    <property type="component" value="Unassembled WGS sequence"/>
</dbReference>
<proteinExistence type="predicted"/>
<comment type="caution">
    <text evidence="2">The sequence shown here is derived from an EMBL/GenBank/DDBJ whole genome shotgun (WGS) entry which is preliminary data.</text>
</comment>
<dbReference type="SUPFAM" id="SSF56235">
    <property type="entry name" value="N-terminal nucleophile aminohydrolases (Ntn hydrolases)"/>
    <property type="match status" value="1"/>
</dbReference>
<reference evidence="2" key="1">
    <citation type="submission" date="2021-02" db="EMBL/GenBank/DDBJ databases">
        <authorList>
            <person name="Nowell W R."/>
        </authorList>
    </citation>
    <scope>NUCLEOTIDE SEQUENCE</scope>
</reference>
<evidence type="ECO:0000313" key="3">
    <source>
        <dbReference type="Proteomes" id="UP000682733"/>
    </source>
</evidence>
<sequence length="72" mass="8031">MDVCNPPTYDAEEELLRHQKQYSQMDKLLIPAEMRHQPVSTGTTIIAMEYDGGVVLGADTRTSAGSFVVNRF</sequence>
<dbReference type="EMBL" id="CAJOBA010000918">
    <property type="protein sequence ID" value="CAF3564862.1"/>
    <property type="molecule type" value="Genomic_DNA"/>
</dbReference>
<dbReference type="Gene3D" id="3.60.20.10">
    <property type="entry name" value="Glutamine Phosphoribosylpyrophosphate, subunit 1, domain 1"/>
    <property type="match status" value="1"/>
</dbReference>
<dbReference type="InterPro" id="IPR029055">
    <property type="entry name" value="Ntn_hydrolases_N"/>
</dbReference>
<evidence type="ECO:0000313" key="1">
    <source>
        <dbReference type="EMBL" id="CAF0783036.1"/>
    </source>
</evidence>
<dbReference type="GO" id="GO:0051603">
    <property type="term" value="P:proteolysis involved in protein catabolic process"/>
    <property type="evidence" value="ECO:0007669"/>
    <property type="project" value="InterPro"/>
</dbReference>
<name>A0A8S2GUZ7_9BILA</name>
<gene>
    <name evidence="1" type="ORF">OVA965_LOCUS3715</name>
    <name evidence="2" type="ORF">TMI583_LOCUS3713</name>
</gene>
<dbReference type="GO" id="GO:0005839">
    <property type="term" value="C:proteasome core complex"/>
    <property type="evidence" value="ECO:0007669"/>
    <property type="project" value="InterPro"/>
</dbReference>
<accession>A0A8S2GUZ7</accession>
<evidence type="ECO:0000313" key="2">
    <source>
        <dbReference type="EMBL" id="CAF3564862.1"/>
    </source>
</evidence>
<organism evidence="2 3">
    <name type="scientific">Didymodactylos carnosus</name>
    <dbReference type="NCBI Taxonomy" id="1234261"/>
    <lineage>
        <taxon>Eukaryota</taxon>
        <taxon>Metazoa</taxon>
        <taxon>Spiralia</taxon>
        <taxon>Gnathifera</taxon>
        <taxon>Rotifera</taxon>
        <taxon>Eurotatoria</taxon>
        <taxon>Bdelloidea</taxon>
        <taxon>Philodinida</taxon>
        <taxon>Philodinidae</taxon>
        <taxon>Didymodactylos</taxon>
    </lineage>
</organism>
<feature type="non-terminal residue" evidence="2">
    <location>
        <position position="1"/>
    </location>
</feature>
<protein>
    <submittedName>
        <fullName evidence="2">Uncharacterized protein</fullName>
    </submittedName>
</protein>
<dbReference type="InterPro" id="IPR001353">
    <property type="entry name" value="Proteasome_sua/b"/>
</dbReference>
<dbReference type="EMBL" id="CAJNOK010000918">
    <property type="protein sequence ID" value="CAF0783036.1"/>
    <property type="molecule type" value="Genomic_DNA"/>
</dbReference>
<dbReference type="AlphaFoldDB" id="A0A8S2GUZ7"/>
<dbReference type="Pfam" id="PF00227">
    <property type="entry name" value="Proteasome"/>
    <property type="match status" value="1"/>
</dbReference>
<dbReference type="Proteomes" id="UP000677228">
    <property type="component" value="Unassembled WGS sequence"/>
</dbReference>